<dbReference type="OrthoDB" id="9808681at2"/>
<evidence type="ECO:0000313" key="4">
    <source>
        <dbReference type="Proteomes" id="UP000248196"/>
    </source>
</evidence>
<feature type="signal peptide" evidence="1">
    <location>
        <begin position="1"/>
        <end position="19"/>
    </location>
</feature>
<dbReference type="Gene3D" id="1.10.530.10">
    <property type="match status" value="1"/>
</dbReference>
<name>A0A318NU65_SERPL</name>
<dbReference type="InterPro" id="IPR023346">
    <property type="entry name" value="Lysozyme-like_dom_sf"/>
</dbReference>
<dbReference type="Proteomes" id="UP000248196">
    <property type="component" value="Unassembled WGS sequence"/>
</dbReference>
<evidence type="ECO:0000313" key="3">
    <source>
        <dbReference type="EMBL" id="PYD36578.1"/>
    </source>
</evidence>
<gene>
    <name evidence="3" type="ORF">CT690_23830</name>
</gene>
<organism evidence="3 4">
    <name type="scientific">Serratia plymuthica</name>
    <dbReference type="NCBI Taxonomy" id="82996"/>
    <lineage>
        <taxon>Bacteria</taxon>
        <taxon>Pseudomonadati</taxon>
        <taxon>Pseudomonadota</taxon>
        <taxon>Gammaproteobacteria</taxon>
        <taxon>Enterobacterales</taxon>
        <taxon>Yersiniaceae</taxon>
        <taxon>Serratia</taxon>
    </lineage>
</organism>
<dbReference type="EMBL" id="PESE01000011">
    <property type="protein sequence ID" value="PYD36578.1"/>
    <property type="molecule type" value="Genomic_DNA"/>
</dbReference>
<dbReference type="AlphaFoldDB" id="A0A318NU65"/>
<feature type="chain" id="PRO_5016264379" description="Transglycosylase SLT domain-containing protein" evidence="1">
    <location>
        <begin position="20"/>
        <end position="172"/>
    </location>
</feature>
<reference evidence="3 4" key="1">
    <citation type="submission" date="2017-11" db="EMBL/GenBank/DDBJ databases">
        <title>Genome sequence of the oocydin A producing rhizobacterium Serratia plymuthica 4Rx5.</title>
        <authorList>
            <person name="Matilla M.A."/>
            <person name="Udaondo Z."/>
            <person name="Salmond G.P.C."/>
        </authorList>
    </citation>
    <scope>NUCLEOTIDE SEQUENCE [LARGE SCALE GENOMIC DNA]</scope>
    <source>
        <strain evidence="3 4">4Rx5</strain>
    </source>
</reference>
<dbReference type="CDD" id="cd13400">
    <property type="entry name" value="LT_IagB-like"/>
    <property type="match status" value="1"/>
</dbReference>
<dbReference type="Pfam" id="PF01464">
    <property type="entry name" value="SLT"/>
    <property type="match status" value="1"/>
</dbReference>
<evidence type="ECO:0000256" key="1">
    <source>
        <dbReference type="SAM" id="SignalP"/>
    </source>
</evidence>
<keyword evidence="1" id="KW-0732">Signal</keyword>
<accession>A0A318NU65</accession>
<dbReference type="InterPro" id="IPR008258">
    <property type="entry name" value="Transglycosylase_SLT_dom_1"/>
</dbReference>
<dbReference type="SUPFAM" id="SSF53955">
    <property type="entry name" value="Lysozyme-like"/>
    <property type="match status" value="1"/>
</dbReference>
<proteinExistence type="predicted"/>
<comment type="caution">
    <text evidence="3">The sequence shown here is derived from an EMBL/GenBank/DDBJ whole genome shotgun (WGS) entry which is preliminary data.</text>
</comment>
<evidence type="ECO:0000259" key="2">
    <source>
        <dbReference type="Pfam" id="PF01464"/>
    </source>
</evidence>
<feature type="domain" description="Transglycosylase SLT" evidence="2">
    <location>
        <begin position="21"/>
        <end position="137"/>
    </location>
</feature>
<sequence length="172" mass="19214">MNRLLLMAFAFLVPATSHAFCFEDAGRDYNIDPDLLLAIAIQESKLNAHAYNGANKDGTSDSSLMQINSANLPMLNKMGITKQRLYSQPCISVYTGGWVLAGFIKQYGYTWEAVGAYNAGSGKKRGALRKEYSDKIRSIYTVIKMERKNHSLTSSYNTQFVTLSPMYKSKVK</sequence>
<protein>
    <recommendedName>
        <fullName evidence="2">Transglycosylase SLT domain-containing protein</fullName>
    </recommendedName>
</protein>